<organism evidence="1 2">
    <name type="scientific">Botryotinia fuckeliana (strain T4)</name>
    <name type="common">Noble rot fungus</name>
    <name type="synonym">Botrytis cinerea</name>
    <dbReference type="NCBI Taxonomy" id="999810"/>
    <lineage>
        <taxon>Eukaryota</taxon>
        <taxon>Fungi</taxon>
        <taxon>Dikarya</taxon>
        <taxon>Ascomycota</taxon>
        <taxon>Pezizomycotina</taxon>
        <taxon>Leotiomycetes</taxon>
        <taxon>Helotiales</taxon>
        <taxon>Sclerotiniaceae</taxon>
        <taxon>Botrytis</taxon>
    </lineage>
</organism>
<dbReference type="Proteomes" id="UP000008177">
    <property type="component" value="Unplaced contigs"/>
</dbReference>
<evidence type="ECO:0000313" key="2">
    <source>
        <dbReference type="Proteomes" id="UP000008177"/>
    </source>
</evidence>
<dbReference type="InParanoid" id="G2YEI6"/>
<sequence length="63" mass="7289">MSMATIKLSIISRSSWWAHRWPRKLGDAKGMSWGRKISDVPKMGKIINIIVAKQINDEQFLFD</sequence>
<dbReference type="EMBL" id="FQ790323">
    <property type="protein sequence ID" value="CCD50184.1"/>
    <property type="molecule type" value="Genomic_DNA"/>
</dbReference>
<dbReference type="HOGENOM" id="CLU_2885520_0_0_1"/>
<name>G2YEI6_BOTF4</name>
<protein>
    <submittedName>
        <fullName evidence="1">Uncharacterized protein</fullName>
    </submittedName>
</protein>
<evidence type="ECO:0000313" key="1">
    <source>
        <dbReference type="EMBL" id="CCD50184.1"/>
    </source>
</evidence>
<proteinExistence type="predicted"/>
<reference evidence="2" key="1">
    <citation type="journal article" date="2011" name="PLoS Genet.">
        <title>Genomic analysis of the necrotrophic fungal pathogens Sclerotinia sclerotiorum and Botrytis cinerea.</title>
        <authorList>
            <person name="Amselem J."/>
            <person name="Cuomo C.A."/>
            <person name="van Kan J.A."/>
            <person name="Viaud M."/>
            <person name="Benito E.P."/>
            <person name="Couloux A."/>
            <person name="Coutinho P.M."/>
            <person name="de Vries R.P."/>
            <person name="Dyer P.S."/>
            <person name="Fillinger S."/>
            <person name="Fournier E."/>
            <person name="Gout L."/>
            <person name="Hahn M."/>
            <person name="Kohn L."/>
            <person name="Lapalu N."/>
            <person name="Plummer K.M."/>
            <person name="Pradier J.M."/>
            <person name="Quevillon E."/>
            <person name="Sharon A."/>
            <person name="Simon A."/>
            <person name="ten Have A."/>
            <person name="Tudzynski B."/>
            <person name="Tudzynski P."/>
            <person name="Wincker P."/>
            <person name="Andrew M."/>
            <person name="Anthouard V."/>
            <person name="Beever R.E."/>
            <person name="Beffa R."/>
            <person name="Benoit I."/>
            <person name="Bouzid O."/>
            <person name="Brault B."/>
            <person name="Chen Z."/>
            <person name="Choquer M."/>
            <person name="Collemare J."/>
            <person name="Cotton P."/>
            <person name="Danchin E.G."/>
            <person name="Da Silva C."/>
            <person name="Gautier A."/>
            <person name="Giraud C."/>
            <person name="Giraud T."/>
            <person name="Gonzalez C."/>
            <person name="Grossetete S."/>
            <person name="Guldener U."/>
            <person name="Henrissat B."/>
            <person name="Howlett B.J."/>
            <person name="Kodira C."/>
            <person name="Kretschmer M."/>
            <person name="Lappartient A."/>
            <person name="Leroch M."/>
            <person name="Levis C."/>
            <person name="Mauceli E."/>
            <person name="Neuveglise C."/>
            <person name="Oeser B."/>
            <person name="Pearson M."/>
            <person name="Poulain J."/>
            <person name="Poussereau N."/>
            <person name="Quesneville H."/>
            <person name="Rascle C."/>
            <person name="Schumacher J."/>
            <person name="Segurens B."/>
            <person name="Sexton A."/>
            <person name="Silva E."/>
            <person name="Sirven C."/>
            <person name="Soanes D.M."/>
            <person name="Talbot N.J."/>
            <person name="Templeton M."/>
            <person name="Yandava C."/>
            <person name="Yarden O."/>
            <person name="Zeng Q."/>
            <person name="Rollins J.A."/>
            <person name="Lebrun M.H."/>
            <person name="Dickman M."/>
        </authorList>
    </citation>
    <scope>NUCLEOTIDE SEQUENCE [LARGE SCALE GENOMIC DNA]</scope>
    <source>
        <strain evidence="2">T4</strain>
    </source>
</reference>
<accession>G2YEI6</accession>
<dbReference type="AlphaFoldDB" id="G2YEI6"/>
<gene>
    <name evidence="1" type="ORF">BofuT4_uP025830.1</name>
</gene>